<dbReference type="PANTHER" id="PTHR47381">
    <property type="entry name" value="ALPHA/BETA-HYDROLASES SUPERFAMILY PROTEIN"/>
    <property type="match status" value="1"/>
</dbReference>
<name>A0A5R9FDZ5_9BACL</name>
<dbReference type="AlphaFoldDB" id="A0A5R9FDZ5"/>
<dbReference type="SUPFAM" id="SSF53474">
    <property type="entry name" value="alpha/beta-Hydrolases"/>
    <property type="match status" value="1"/>
</dbReference>
<dbReference type="RefSeq" id="WP_138125318.1">
    <property type="nucleotide sequence ID" value="NZ_SWLG01000005.1"/>
</dbReference>
<organism evidence="2 3">
    <name type="scientific">Exobacillus caeni</name>
    <dbReference type="NCBI Taxonomy" id="2574798"/>
    <lineage>
        <taxon>Bacteria</taxon>
        <taxon>Bacillati</taxon>
        <taxon>Bacillota</taxon>
        <taxon>Bacilli</taxon>
        <taxon>Bacillales</taxon>
        <taxon>Guptibacillaceae</taxon>
        <taxon>Exobacillus</taxon>
    </lineage>
</organism>
<dbReference type="Pfam" id="PF00326">
    <property type="entry name" value="Peptidase_S9"/>
    <property type="match status" value="1"/>
</dbReference>
<proteinExistence type="predicted"/>
<evidence type="ECO:0000259" key="1">
    <source>
        <dbReference type="Pfam" id="PF00326"/>
    </source>
</evidence>
<sequence length="254" mass="28693">MITIRNEHVKDIPVLHVAKDSIAKESLPLVIFQHGFTSAKEHNLHIAYYLAEEGYRVILPEAKHHGVREGSLSAEQRNFSFWDIVVNSIQELNDLKENFVSRGLADEKRIGMSGTSMGGIITFGALTQYSWINTAVSLMGSPAYSALADAQISKIKEEGLTIPVAEEELYAKIEGLKPFDLSLHKEKLAGRPLMVWHSKVDQVVPYAPTYSFYEEIKSSYNEQDRLKFIADDFSGHKVSREAVLETVNWFKKHL</sequence>
<dbReference type="EMBL" id="SWLG01000005">
    <property type="protein sequence ID" value="TLS37845.1"/>
    <property type="molecule type" value="Genomic_DNA"/>
</dbReference>
<dbReference type="Proteomes" id="UP000308230">
    <property type="component" value="Unassembled WGS sequence"/>
</dbReference>
<dbReference type="InterPro" id="IPR029058">
    <property type="entry name" value="AB_hydrolase_fold"/>
</dbReference>
<protein>
    <submittedName>
        <fullName evidence="2">Esterase</fullName>
    </submittedName>
</protein>
<evidence type="ECO:0000313" key="2">
    <source>
        <dbReference type="EMBL" id="TLS37845.1"/>
    </source>
</evidence>
<dbReference type="PANTHER" id="PTHR47381:SF3">
    <property type="entry name" value="ALPHA_BETA-HYDROLASES SUPERFAMILY PROTEIN"/>
    <property type="match status" value="1"/>
</dbReference>
<comment type="caution">
    <text evidence="2">The sequence shown here is derived from an EMBL/GenBank/DDBJ whole genome shotgun (WGS) entry which is preliminary data.</text>
</comment>
<dbReference type="InterPro" id="IPR001375">
    <property type="entry name" value="Peptidase_S9_cat"/>
</dbReference>
<evidence type="ECO:0000313" key="3">
    <source>
        <dbReference type="Proteomes" id="UP000308230"/>
    </source>
</evidence>
<dbReference type="GO" id="GO:0006508">
    <property type="term" value="P:proteolysis"/>
    <property type="evidence" value="ECO:0007669"/>
    <property type="project" value="InterPro"/>
</dbReference>
<gene>
    <name evidence="2" type="ORF">FCL54_08480</name>
</gene>
<accession>A0A5R9FDZ5</accession>
<reference evidence="2 3" key="1">
    <citation type="submission" date="2019-04" db="EMBL/GenBank/DDBJ databases">
        <title>Bacillus caeni sp. nov., a bacterium isolated from mangrove sediment.</title>
        <authorList>
            <person name="Huang H."/>
            <person name="Mo K."/>
            <person name="Hu Y."/>
        </authorList>
    </citation>
    <scope>NUCLEOTIDE SEQUENCE [LARGE SCALE GENOMIC DNA]</scope>
    <source>
        <strain evidence="2 3">HB172195</strain>
    </source>
</reference>
<dbReference type="Gene3D" id="3.40.50.1820">
    <property type="entry name" value="alpha/beta hydrolase"/>
    <property type="match status" value="1"/>
</dbReference>
<keyword evidence="3" id="KW-1185">Reference proteome</keyword>
<dbReference type="GO" id="GO:0008236">
    <property type="term" value="F:serine-type peptidase activity"/>
    <property type="evidence" value="ECO:0007669"/>
    <property type="project" value="InterPro"/>
</dbReference>
<feature type="domain" description="Peptidase S9 prolyl oligopeptidase catalytic" evidence="1">
    <location>
        <begin position="88"/>
        <end position="254"/>
    </location>
</feature>
<dbReference type="OrthoDB" id="31158at2"/>